<feature type="domain" description="Nitroreductase" evidence="6">
    <location>
        <begin position="8"/>
        <end position="196"/>
    </location>
</feature>
<keyword evidence="4" id="KW-0288">FMN</keyword>
<protein>
    <submittedName>
        <fullName evidence="7">Nitroreductase</fullName>
    </submittedName>
</protein>
<gene>
    <name evidence="7" type="ORF">THMIRHAS_11900</name>
</gene>
<evidence type="ECO:0000313" key="8">
    <source>
        <dbReference type="Proteomes" id="UP000501726"/>
    </source>
</evidence>
<keyword evidence="3" id="KW-0285">Flavoprotein</keyword>
<evidence type="ECO:0000256" key="2">
    <source>
        <dbReference type="ARBA" id="ARBA00007118"/>
    </source>
</evidence>
<dbReference type="Proteomes" id="UP000501726">
    <property type="component" value="Chromosome"/>
</dbReference>
<name>A0A6F8PUV9_9GAMM</name>
<dbReference type="EMBL" id="AP021889">
    <property type="protein sequence ID" value="BBP45817.1"/>
    <property type="molecule type" value="Genomic_DNA"/>
</dbReference>
<dbReference type="PANTHER" id="PTHR43673:SF2">
    <property type="entry name" value="NITROREDUCTASE"/>
    <property type="match status" value="1"/>
</dbReference>
<dbReference type="RefSeq" id="WP_173271875.1">
    <property type="nucleotide sequence ID" value="NZ_AP021889.1"/>
</dbReference>
<dbReference type="InterPro" id="IPR000415">
    <property type="entry name" value="Nitroreductase-like"/>
</dbReference>
<dbReference type="AlphaFoldDB" id="A0A6F8PUV9"/>
<reference evidence="8" key="1">
    <citation type="submission" date="2019-11" db="EMBL/GenBank/DDBJ databases">
        <title>Isolation and characterization of two novel species in the genus Thiomicrorhabdus.</title>
        <authorList>
            <person name="Mochizuki J."/>
            <person name="Kojima H."/>
            <person name="Fukui M."/>
        </authorList>
    </citation>
    <scope>NUCLEOTIDE SEQUENCE [LARGE SCALE GENOMIC DNA]</scope>
    <source>
        <strain evidence="8">aks77</strain>
    </source>
</reference>
<dbReference type="KEGG" id="tse:THMIRHAS_11900"/>
<organism evidence="7 8">
    <name type="scientific">Thiosulfatimonas sediminis</name>
    <dbReference type="NCBI Taxonomy" id="2675054"/>
    <lineage>
        <taxon>Bacteria</taxon>
        <taxon>Pseudomonadati</taxon>
        <taxon>Pseudomonadota</taxon>
        <taxon>Gammaproteobacteria</taxon>
        <taxon>Thiotrichales</taxon>
        <taxon>Piscirickettsiaceae</taxon>
        <taxon>Thiosulfatimonas</taxon>
    </lineage>
</organism>
<comment type="similarity">
    <text evidence="2">Belongs to the nitroreductase family.</text>
</comment>
<dbReference type="CDD" id="cd02136">
    <property type="entry name" value="PnbA_NfnB-like"/>
    <property type="match status" value="1"/>
</dbReference>
<keyword evidence="8" id="KW-1185">Reference proteome</keyword>
<evidence type="ECO:0000256" key="4">
    <source>
        <dbReference type="ARBA" id="ARBA00022643"/>
    </source>
</evidence>
<dbReference type="InterPro" id="IPR029479">
    <property type="entry name" value="Nitroreductase"/>
</dbReference>
<evidence type="ECO:0000256" key="3">
    <source>
        <dbReference type="ARBA" id="ARBA00022630"/>
    </source>
</evidence>
<dbReference type="PANTHER" id="PTHR43673">
    <property type="entry name" value="NAD(P)H NITROREDUCTASE YDGI-RELATED"/>
    <property type="match status" value="1"/>
</dbReference>
<proteinExistence type="inferred from homology"/>
<evidence type="ECO:0000256" key="5">
    <source>
        <dbReference type="ARBA" id="ARBA00023002"/>
    </source>
</evidence>
<dbReference type="Pfam" id="PF00881">
    <property type="entry name" value="Nitroreductase"/>
    <property type="match status" value="1"/>
</dbReference>
<keyword evidence="5" id="KW-0560">Oxidoreductase</keyword>
<accession>A0A6F8PUV9</accession>
<comment type="cofactor">
    <cofactor evidence="1">
        <name>FMN</name>
        <dbReference type="ChEBI" id="CHEBI:58210"/>
    </cofactor>
</comment>
<evidence type="ECO:0000313" key="7">
    <source>
        <dbReference type="EMBL" id="BBP45817.1"/>
    </source>
</evidence>
<dbReference type="SUPFAM" id="SSF55469">
    <property type="entry name" value="FMN-dependent nitroreductase-like"/>
    <property type="match status" value="1"/>
</dbReference>
<dbReference type="Gene3D" id="3.40.109.10">
    <property type="entry name" value="NADH Oxidase"/>
    <property type="match status" value="1"/>
</dbReference>
<sequence length="222" mass="25408">MKVSQALLQRRSCRAFLETPVETDKIVQILEHARWAPSGVNMQPWQVTVLTGQAKQRLSDALLNAFTSEKPSVMDYQYYPLQWQEPYKGRQRALGKQMFELLNISRDDKSARLTQWGRNYLGFDAPCLLIFSIDASLEKGAYLDYGMFLQSVMLMAEELGLASCPQASLAEHPDLLREFLGCPENEHFICGIALGYKDKEALVNQLQPPREDVQHFCRFLDD</sequence>
<evidence type="ECO:0000259" key="6">
    <source>
        <dbReference type="Pfam" id="PF00881"/>
    </source>
</evidence>
<dbReference type="GO" id="GO:0016491">
    <property type="term" value="F:oxidoreductase activity"/>
    <property type="evidence" value="ECO:0007669"/>
    <property type="project" value="UniProtKB-KW"/>
</dbReference>
<evidence type="ECO:0000256" key="1">
    <source>
        <dbReference type="ARBA" id="ARBA00001917"/>
    </source>
</evidence>